<dbReference type="Proteomes" id="UP000030752">
    <property type="component" value="Unassembled WGS sequence"/>
</dbReference>
<dbReference type="AlphaFoldDB" id="W2RLQ5"/>
<protein>
    <recommendedName>
        <fullName evidence="5">HypA-like protein</fullName>
    </recommendedName>
</protein>
<dbReference type="VEuPathDB" id="FungiDB:HMPREF1541_08921"/>
<dbReference type="HOGENOM" id="CLU_019145_2_1_1"/>
<dbReference type="STRING" id="1220924.W2RLQ5"/>
<reference evidence="3 4" key="1">
    <citation type="submission" date="2013-03" db="EMBL/GenBank/DDBJ databases">
        <title>The Genome Sequence of Phialophora europaea CBS 101466.</title>
        <authorList>
            <consortium name="The Broad Institute Genomics Platform"/>
            <person name="Cuomo C."/>
            <person name="de Hoog S."/>
            <person name="Gorbushina A."/>
            <person name="Walker B."/>
            <person name="Young S.K."/>
            <person name="Zeng Q."/>
            <person name="Gargeya S."/>
            <person name="Fitzgerald M."/>
            <person name="Haas B."/>
            <person name="Abouelleil A."/>
            <person name="Allen A.W."/>
            <person name="Alvarado L."/>
            <person name="Arachchi H.M."/>
            <person name="Berlin A.M."/>
            <person name="Chapman S.B."/>
            <person name="Gainer-Dewar J."/>
            <person name="Goldberg J."/>
            <person name="Griggs A."/>
            <person name="Gujja S."/>
            <person name="Hansen M."/>
            <person name="Howarth C."/>
            <person name="Imamovic A."/>
            <person name="Ireland A."/>
            <person name="Larimer J."/>
            <person name="McCowan C."/>
            <person name="Murphy C."/>
            <person name="Pearson M."/>
            <person name="Poon T.W."/>
            <person name="Priest M."/>
            <person name="Roberts A."/>
            <person name="Saif S."/>
            <person name="Shea T."/>
            <person name="Sisk P."/>
            <person name="Sykes S."/>
            <person name="Wortman J."/>
            <person name="Nusbaum C."/>
            <person name="Birren B."/>
        </authorList>
    </citation>
    <scope>NUCLEOTIDE SEQUENCE [LARGE SCALE GENOMIC DNA]</scope>
    <source>
        <strain evidence="3 4">CBS 101466</strain>
    </source>
</reference>
<dbReference type="PANTHER" id="PTHR35870">
    <property type="entry name" value="PROTEIN, PUTATIVE (AFU_ORTHOLOGUE AFUA_5G03330)-RELATED"/>
    <property type="match status" value="1"/>
</dbReference>
<feature type="region of interest" description="Disordered" evidence="2">
    <location>
        <begin position="1"/>
        <end position="24"/>
    </location>
</feature>
<dbReference type="eggNOG" id="ENOG502S69W">
    <property type="taxonomic scope" value="Eukaryota"/>
</dbReference>
<dbReference type="InParanoid" id="W2RLQ5"/>
<evidence type="ECO:0000256" key="2">
    <source>
        <dbReference type="SAM" id="MobiDB-lite"/>
    </source>
</evidence>
<sequence>MATGGTVHLDASATPGIHHATTGLTTESAKKASELLQRNHDDNHIFFNASGFHNHIAHHLLALYALGASPQQLQHAFDSNQGYQRKQFPLDAGNVQDLSDPERFKECLGKEKYYHDFEAFFGREIDEKGYEAVVKEYLLKGDERADDLLWRTYAGFYHPLIHLGYGIEFAQPAIIAEALAQAAVHDNWTASFLAPLKALPTPTPSDTPTPLTQLLTRCRADATLAASAHDSDGNKVRDGVLARAPSQMLAIARQWFVARPLTAEGLERATAEMVAACAWFAGAAQRPDLGKMVKFDFFYMHCVNCSVFFSAIVRQGWLSLEEKARLLEMKGRMDLALYVSRGCPELRGGEVSGYEGVGKGEEERSWEGVRRRVAAYDDDGHAAKLVRALGNGESVCRRWEGEVGEEVLPVRGDMWLRLGNMAIDSVEAGGPRWVRNAGFDAAWEEVPEREKARL</sequence>
<dbReference type="PANTHER" id="PTHR35870:SF1">
    <property type="entry name" value="PROTEIN, PUTATIVE (AFU_ORTHOLOGUE AFUA_5G03330)-RELATED"/>
    <property type="match status" value="1"/>
</dbReference>
<dbReference type="OrthoDB" id="10004862at2759"/>
<keyword evidence="1" id="KW-0560">Oxidoreductase</keyword>
<dbReference type="EMBL" id="KB822725">
    <property type="protein sequence ID" value="ETN36643.1"/>
    <property type="molecule type" value="Genomic_DNA"/>
</dbReference>
<dbReference type="GO" id="GO:0016491">
    <property type="term" value="F:oxidoreductase activity"/>
    <property type="evidence" value="ECO:0007669"/>
    <property type="project" value="UniProtKB-KW"/>
</dbReference>
<evidence type="ECO:0008006" key="5">
    <source>
        <dbReference type="Google" id="ProtNLM"/>
    </source>
</evidence>
<organism evidence="3 4">
    <name type="scientific">Cyphellophora europaea (strain CBS 101466)</name>
    <name type="common">Phialophora europaea</name>
    <dbReference type="NCBI Taxonomy" id="1220924"/>
    <lineage>
        <taxon>Eukaryota</taxon>
        <taxon>Fungi</taxon>
        <taxon>Dikarya</taxon>
        <taxon>Ascomycota</taxon>
        <taxon>Pezizomycotina</taxon>
        <taxon>Eurotiomycetes</taxon>
        <taxon>Chaetothyriomycetidae</taxon>
        <taxon>Chaetothyriales</taxon>
        <taxon>Cyphellophoraceae</taxon>
        <taxon>Cyphellophora</taxon>
    </lineage>
</organism>
<dbReference type="RefSeq" id="XP_008721461.1">
    <property type="nucleotide sequence ID" value="XM_008723239.1"/>
</dbReference>
<keyword evidence="4" id="KW-1185">Reference proteome</keyword>
<evidence type="ECO:0000313" key="3">
    <source>
        <dbReference type="EMBL" id="ETN36643.1"/>
    </source>
</evidence>
<dbReference type="InterPro" id="IPR025337">
    <property type="entry name" value="Questin_oxidase-like"/>
</dbReference>
<gene>
    <name evidence="3" type="ORF">HMPREF1541_08921</name>
</gene>
<proteinExistence type="predicted"/>
<evidence type="ECO:0000256" key="1">
    <source>
        <dbReference type="ARBA" id="ARBA00023002"/>
    </source>
</evidence>
<name>W2RLQ5_CYPE1</name>
<evidence type="ECO:0000313" key="4">
    <source>
        <dbReference type="Proteomes" id="UP000030752"/>
    </source>
</evidence>
<dbReference type="Pfam" id="PF14027">
    <property type="entry name" value="Questin_oxidase"/>
    <property type="match status" value="1"/>
</dbReference>
<dbReference type="GeneID" id="19976260"/>
<accession>W2RLQ5</accession>